<dbReference type="RefSeq" id="WP_381519212.1">
    <property type="nucleotide sequence ID" value="NZ_JBHULN010000002.1"/>
</dbReference>
<proteinExistence type="predicted"/>
<dbReference type="Pfam" id="PF03779">
    <property type="entry name" value="SPW"/>
    <property type="match status" value="1"/>
</dbReference>
<feature type="transmembrane region" description="Helical" evidence="1">
    <location>
        <begin position="67"/>
        <end position="86"/>
    </location>
</feature>
<feature type="domain" description="SPW repeat-containing integral membrane" evidence="2">
    <location>
        <begin position="9"/>
        <end position="108"/>
    </location>
</feature>
<gene>
    <name evidence="3" type="ORF">ACFSUS_03585</name>
</gene>
<feature type="transmembrane region" description="Helical" evidence="1">
    <location>
        <begin position="36"/>
        <end position="55"/>
    </location>
</feature>
<evidence type="ECO:0000259" key="2">
    <source>
        <dbReference type="Pfam" id="PF03779"/>
    </source>
</evidence>
<sequence>MRFISTKVHGVLDYLAGALIIASPWLFGFADGSSAQWVPVVTGVVLLLLSICTDYEAGPVKAFSMSFHLSMDVLAGILLAASPWLFGFADDVYMPHVILGILEIGAGLMTEKVPYRHGHHGVQTGV</sequence>
<reference evidence="4" key="1">
    <citation type="journal article" date="2019" name="Int. J. Syst. Evol. Microbiol.">
        <title>The Global Catalogue of Microorganisms (GCM) 10K type strain sequencing project: providing services to taxonomists for standard genome sequencing and annotation.</title>
        <authorList>
            <consortium name="The Broad Institute Genomics Platform"/>
            <consortium name="The Broad Institute Genome Sequencing Center for Infectious Disease"/>
            <person name="Wu L."/>
            <person name="Ma J."/>
        </authorList>
    </citation>
    <scope>NUCLEOTIDE SEQUENCE [LARGE SCALE GENOMIC DNA]</scope>
    <source>
        <strain evidence="4">KCTC 42805</strain>
    </source>
</reference>
<feature type="transmembrane region" description="Helical" evidence="1">
    <location>
        <begin position="12"/>
        <end position="30"/>
    </location>
</feature>
<organism evidence="3 4">
    <name type="scientific">Spirosoma soli</name>
    <dbReference type="NCBI Taxonomy" id="1770529"/>
    <lineage>
        <taxon>Bacteria</taxon>
        <taxon>Pseudomonadati</taxon>
        <taxon>Bacteroidota</taxon>
        <taxon>Cytophagia</taxon>
        <taxon>Cytophagales</taxon>
        <taxon>Cytophagaceae</taxon>
        <taxon>Spirosoma</taxon>
    </lineage>
</organism>
<dbReference type="InterPro" id="IPR005530">
    <property type="entry name" value="SPW"/>
</dbReference>
<keyword evidence="4" id="KW-1185">Reference proteome</keyword>
<evidence type="ECO:0000256" key="1">
    <source>
        <dbReference type="SAM" id="Phobius"/>
    </source>
</evidence>
<comment type="caution">
    <text evidence="3">The sequence shown here is derived from an EMBL/GenBank/DDBJ whole genome shotgun (WGS) entry which is preliminary data.</text>
</comment>
<protein>
    <submittedName>
        <fullName evidence="3">SPW repeat protein</fullName>
    </submittedName>
</protein>
<name>A0ABW5M0B6_9BACT</name>
<dbReference type="EMBL" id="JBHULN010000002">
    <property type="protein sequence ID" value="MFD2569699.1"/>
    <property type="molecule type" value="Genomic_DNA"/>
</dbReference>
<keyword evidence="1" id="KW-1133">Transmembrane helix</keyword>
<accession>A0ABW5M0B6</accession>
<dbReference type="Proteomes" id="UP001597469">
    <property type="component" value="Unassembled WGS sequence"/>
</dbReference>
<evidence type="ECO:0000313" key="4">
    <source>
        <dbReference type="Proteomes" id="UP001597469"/>
    </source>
</evidence>
<evidence type="ECO:0000313" key="3">
    <source>
        <dbReference type="EMBL" id="MFD2569699.1"/>
    </source>
</evidence>
<keyword evidence="1" id="KW-0472">Membrane</keyword>
<keyword evidence="1" id="KW-0812">Transmembrane</keyword>